<dbReference type="Gene3D" id="3.40.50.10390">
    <property type="entry name" value="Gingipain r, domain 1"/>
    <property type="match status" value="1"/>
</dbReference>
<gene>
    <name evidence="3" type="ORF">DSL64_26500</name>
</gene>
<dbReference type="NCBIfam" id="NF033707">
    <property type="entry name" value="T9SS_sortase"/>
    <property type="match status" value="1"/>
</dbReference>
<sequence length="1126" mass="124730">MRWLKHADIVRILSLWCILAHVVFMTKAYAQPTALFPSGQVFKIGITQTGVHKIDQGFLRKMGVDLTGINPDQIRLFGNGGSMLPQKNSEYRPNGPLENAIWIQGGEDGRFDAGDGIFFYAEGPHVITQDTAARRLRHQINYYSDTTFYYLSIGAENGLRVKNSPLIVAGKTGSIVSGFSDYWFHESELVNLLKSGREWWGEYISGSAPFSVQTSLPGVIPGSDMYFSGSALGAAQVATKFLWQVNGQLLGESQVRAVGAGTYDIKGQRSDAGYKATAAVNSSTVTLGVSYDRNGQSSALGYLNYLAIQTQRELAGYTQQQVYHFFPDAQDTVTYQFKNIPADFLVWDITNKLEPALLPLTNAEVSVSKGRTYRRLTGFSPAQAYVPDSWQNVPPQVLAQSAAPDLLIVTGEAWKKQALQLASFREENNGLATLVVTLQEIYNEYSSGKPDVSAIRDFAKKLYDKEKGKLKYLLLFGDASYDYRNILKSQSASTQQNLIPVYESRESLDPVYTYSSDDYFGFMEANEGEWIESGAGNHSLDIGVGRLPVKSVSEAQTVVDKLIRYGSDTYGKGLWRNKIAFVADDGDGNIHQRDADSLASMSSGSFFTSRIFLDAYPQSVSELGQRVPAVNEQIRRNINEGVLVLNYTGHGGTSGWAEEQVLTIGDMQSVRGMDNLPLLLTATCDFGRYDDPSVVSGAELMVLSPRGGAIGAISTTRPVYSSTNFRINKSFYDALNASVPSTKIGSIFRGTKNNGLFEVLNRNFTLLGDPSMQLAVAKKKIRFKTAPDTLRALDKVSLEMEVFDVETKQTDSNFNGVARVVIYDKEITFRTLGNQDDPENYSEFRSKLFEGDVTVRNGRLTCAFNMPKDMDYRIGLGKVNVYASQHDGLSDAGSQLSIVTGGSAAMNIDQTPPKIEAWLNDEMFRSGDVVGSSSVLKVKLSDESGINVSRAGIGHDITLTVNDTLVLTLNDYYVADLDSYQSGSITYPFENLAPGSYQIKIKVWDIYTNSSEIAFGFQVRASDGIKLQELKVFPNPFQKDLSFELSHNRPDEDIEIFFRLFTQNGQKLGELNWRYYSGEQRILQSLMNTSLDGFLQKLTAYMYSIEVRSLKDNSVDKRGGRIFRSP</sequence>
<evidence type="ECO:0000313" key="4">
    <source>
        <dbReference type="Proteomes" id="UP000256373"/>
    </source>
</evidence>
<dbReference type="SUPFAM" id="SSF52129">
    <property type="entry name" value="Caspase-like"/>
    <property type="match status" value="1"/>
</dbReference>
<protein>
    <recommendedName>
        <fullName evidence="2">Gingipain domain-containing protein</fullName>
    </recommendedName>
</protein>
<organism evidence="3 4">
    <name type="scientific">Dyadobacter luteus</name>
    <dbReference type="NCBI Taxonomy" id="2259619"/>
    <lineage>
        <taxon>Bacteria</taxon>
        <taxon>Pseudomonadati</taxon>
        <taxon>Bacteroidota</taxon>
        <taxon>Cytophagia</taxon>
        <taxon>Cytophagales</taxon>
        <taxon>Spirosomataceae</taxon>
        <taxon>Dyadobacter</taxon>
    </lineage>
</organism>
<evidence type="ECO:0000259" key="2">
    <source>
        <dbReference type="Pfam" id="PF01364"/>
    </source>
</evidence>
<evidence type="ECO:0000313" key="3">
    <source>
        <dbReference type="EMBL" id="REA56567.1"/>
    </source>
</evidence>
<dbReference type="GO" id="GO:0006508">
    <property type="term" value="P:proteolysis"/>
    <property type="evidence" value="ECO:0007669"/>
    <property type="project" value="InterPro"/>
</dbReference>
<dbReference type="InterPro" id="IPR029030">
    <property type="entry name" value="Caspase-like_dom_sf"/>
</dbReference>
<dbReference type="Proteomes" id="UP000256373">
    <property type="component" value="Unassembled WGS sequence"/>
</dbReference>
<proteinExistence type="predicted"/>
<dbReference type="InterPro" id="IPR001769">
    <property type="entry name" value="Gingipain"/>
</dbReference>
<name>A0A3D8Y3B4_9BACT</name>
<comment type="caution">
    <text evidence="3">The sequence shown here is derived from an EMBL/GenBank/DDBJ whole genome shotgun (WGS) entry which is preliminary data.</text>
</comment>
<dbReference type="Gene3D" id="3.40.50.1460">
    <property type="match status" value="1"/>
</dbReference>
<dbReference type="OrthoDB" id="9809780at2"/>
<evidence type="ECO:0000256" key="1">
    <source>
        <dbReference type="ARBA" id="ARBA00022729"/>
    </source>
</evidence>
<dbReference type="AlphaFoldDB" id="A0A3D8Y3B4"/>
<dbReference type="GO" id="GO:0008234">
    <property type="term" value="F:cysteine-type peptidase activity"/>
    <property type="evidence" value="ECO:0007669"/>
    <property type="project" value="InterPro"/>
</dbReference>
<keyword evidence="1" id="KW-0732">Signal</keyword>
<dbReference type="EMBL" id="QNUL01000037">
    <property type="protein sequence ID" value="REA56567.1"/>
    <property type="molecule type" value="Genomic_DNA"/>
</dbReference>
<keyword evidence="4" id="KW-1185">Reference proteome</keyword>
<dbReference type="RefSeq" id="WP_115833985.1">
    <property type="nucleotide sequence ID" value="NZ_QNUL01000037.1"/>
</dbReference>
<dbReference type="Pfam" id="PF01364">
    <property type="entry name" value="Peptidase_C25"/>
    <property type="match status" value="1"/>
</dbReference>
<accession>A0A3D8Y3B4</accession>
<dbReference type="CDD" id="cd02258">
    <property type="entry name" value="Peptidase_C25_N"/>
    <property type="match status" value="1"/>
</dbReference>
<feature type="domain" description="Gingipain" evidence="2">
    <location>
        <begin position="407"/>
        <end position="774"/>
    </location>
</feature>
<dbReference type="InterPro" id="IPR029031">
    <property type="entry name" value="Gingipain_N_sf"/>
</dbReference>
<reference evidence="3 4" key="1">
    <citation type="submission" date="2018-07" db="EMBL/GenBank/DDBJ databases">
        <title>Dyadobacter roseus sp. nov., isolated from rose rhizosphere soil.</title>
        <authorList>
            <person name="Chen L."/>
        </authorList>
    </citation>
    <scope>NUCLEOTIDE SEQUENCE [LARGE SCALE GENOMIC DNA]</scope>
    <source>
        <strain evidence="3 4">RS19</strain>
    </source>
</reference>